<evidence type="ECO:0000259" key="6">
    <source>
        <dbReference type="SMART" id="SM01266"/>
    </source>
</evidence>
<keyword evidence="8" id="KW-1185">Reference proteome</keyword>
<dbReference type="Gene3D" id="2.160.10.10">
    <property type="entry name" value="Hexapeptide repeat proteins"/>
    <property type="match status" value="1"/>
</dbReference>
<protein>
    <recommendedName>
        <fullName evidence="5">Acetyltransferase</fullName>
        <ecNumber evidence="5">2.3.1.-</ecNumber>
    </recommendedName>
</protein>
<dbReference type="InterPro" id="IPR024688">
    <property type="entry name" value="Mac_dom"/>
</dbReference>
<dbReference type="PANTHER" id="PTHR43017:SF1">
    <property type="entry name" value="ACETYLTRANSFERASE YJL218W-RELATED"/>
    <property type="match status" value="1"/>
</dbReference>
<comment type="caution">
    <text evidence="7">The sequence shown here is derived from an EMBL/GenBank/DDBJ whole genome shotgun (WGS) entry which is preliminary data.</text>
</comment>
<dbReference type="PANTHER" id="PTHR43017">
    <property type="entry name" value="GALACTOSIDE O-ACETYLTRANSFERASE"/>
    <property type="match status" value="1"/>
</dbReference>
<dbReference type="InterPro" id="IPR039369">
    <property type="entry name" value="LacA-like"/>
</dbReference>
<feature type="domain" description="Maltose/galactoside acetyltransferase" evidence="6">
    <location>
        <begin position="8"/>
        <end position="62"/>
    </location>
</feature>
<evidence type="ECO:0000256" key="4">
    <source>
        <dbReference type="ARBA" id="ARBA00023315"/>
    </source>
</evidence>
<dbReference type="PROSITE" id="PS00101">
    <property type="entry name" value="HEXAPEP_TRANSFERASES"/>
    <property type="match status" value="1"/>
</dbReference>
<dbReference type="InterPro" id="IPR018357">
    <property type="entry name" value="Hexapep_transf_CS"/>
</dbReference>
<keyword evidence="4 5" id="KW-0012">Acyltransferase</keyword>
<evidence type="ECO:0000256" key="1">
    <source>
        <dbReference type="ARBA" id="ARBA00007274"/>
    </source>
</evidence>
<evidence type="ECO:0000256" key="2">
    <source>
        <dbReference type="ARBA" id="ARBA00022679"/>
    </source>
</evidence>
<proteinExistence type="inferred from homology"/>
<dbReference type="EC" id="2.3.1.-" evidence="5"/>
<sequence length="211" mass="23932">MEHTKSSKDKMIAGEVYQAMGKELFAERQYAKEQLYQYNNLEPTKIKARNQILRKIFGASTPRIYIEPPFRCDYGYNIFVGDNFYANYNLTVLDCAPVRVGDNVMIGPNVSIFTAGHPIHHEPRIAGWEFAKSITISDNVWIGGHTVINPGVHIGKNVVIGAGSVVTRDIPDNVIAVGNPCRVLREITEQDKEFYYKNERFPSVEETDFED</sequence>
<comment type="similarity">
    <text evidence="1 5">Belongs to the transferase hexapeptide repeat family.</text>
</comment>
<dbReference type="CDD" id="cd03357">
    <property type="entry name" value="LbH_MAT_GAT"/>
    <property type="match status" value="1"/>
</dbReference>
<accession>A0ABW5KGQ2</accession>
<dbReference type="Pfam" id="PF00132">
    <property type="entry name" value="Hexapep"/>
    <property type="match status" value="1"/>
</dbReference>
<dbReference type="RefSeq" id="WP_380902226.1">
    <property type="nucleotide sequence ID" value="NZ_JBHUEG010000007.1"/>
</dbReference>
<evidence type="ECO:0000256" key="3">
    <source>
        <dbReference type="ARBA" id="ARBA00022737"/>
    </source>
</evidence>
<dbReference type="Pfam" id="PF12464">
    <property type="entry name" value="Mac"/>
    <property type="match status" value="1"/>
</dbReference>
<dbReference type="InterPro" id="IPR011004">
    <property type="entry name" value="Trimer_LpxA-like_sf"/>
</dbReference>
<keyword evidence="3" id="KW-0677">Repeat</keyword>
<dbReference type="Pfam" id="PF14602">
    <property type="entry name" value="Hexapep_2"/>
    <property type="match status" value="1"/>
</dbReference>
<dbReference type="Proteomes" id="UP001597545">
    <property type="component" value="Unassembled WGS sequence"/>
</dbReference>
<keyword evidence="2 5" id="KW-0808">Transferase</keyword>
<evidence type="ECO:0000256" key="5">
    <source>
        <dbReference type="RuleBase" id="RU367021"/>
    </source>
</evidence>
<organism evidence="7 8">
    <name type="scientific">Sphingobacterium suaedae</name>
    <dbReference type="NCBI Taxonomy" id="1686402"/>
    <lineage>
        <taxon>Bacteria</taxon>
        <taxon>Pseudomonadati</taxon>
        <taxon>Bacteroidota</taxon>
        <taxon>Sphingobacteriia</taxon>
        <taxon>Sphingobacteriales</taxon>
        <taxon>Sphingobacteriaceae</taxon>
        <taxon>Sphingobacterium</taxon>
    </lineage>
</organism>
<reference evidence="8" key="1">
    <citation type="journal article" date="2019" name="Int. J. Syst. Evol. Microbiol.">
        <title>The Global Catalogue of Microorganisms (GCM) 10K type strain sequencing project: providing services to taxonomists for standard genome sequencing and annotation.</title>
        <authorList>
            <consortium name="The Broad Institute Genomics Platform"/>
            <consortium name="The Broad Institute Genome Sequencing Center for Infectious Disease"/>
            <person name="Wu L."/>
            <person name="Ma J."/>
        </authorList>
    </citation>
    <scope>NUCLEOTIDE SEQUENCE [LARGE SCALE GENOMIC DNA]</scope>
    <source>
        <strain evidence="8">KCTC 42662</strain>
    </source>
</reference>
<dbReference type="InterPro" id="IPR001451">
    <property type="entry name" value="Hexapep"/>
</dbReference>
<dbReference type="EMBL" id="JBHULR010000003">
    <property type="protein sequence ID" value="MFD2547455.1"/>
    <property type="molecule type" value="Genomic_DNA"/>
</dbReference>
<dbReference type="SMART" id="SM01266">
    <property type="entry name" value="Mac"/>
    <property type="match status" value="1"/>
</dbReference>
<dbReference type="SUPFAM" id="SSF51161">
    <property type="entry name" value="Trimeric LpxA-like enzymes"/>
    <property type="match status" value="1"/>
</dbReference>
<name>A0ABW5KGQ2_9SPHI</name>
<evidence type="ECO:0000313" key="8">
    <source>
        <dbReference type="Proteomes" id="UP001597545"/>
    </source>
</evidence>
<evidence type="ECO:0000313" key="7">
    <source>
        <dbReference type="EMBL" id="MFD2547455.1"/>
    </source>
</evidence>
<dbReference type="GO" id="GO:0016746">
    <property type="term" value="F:acyltransferase activity"/>
    <property type="evidence" value="ECO:0007669"/>
    <property type="project" value="UniProtKB-KW"/>
</dbReference>
<gene>
    <name evidence="7" type="ORF">ACFSR5_07345</name>
</gene>